<keyword evidence="2" id="KW-0813">Transport</keyword>
<evidence type="ECO:0000256" key="4">
    <source>
        <dbReference type="ARBA" id="ARBA00022840"/>
    </source>
</evidence>
<proteinExistence type="inferred from homology"/>
<dbReference type="PROSITE" id="PS50893">
    <property type="entry name" value="ABC_TRANSPORTER_2"/>
    <property type="match status" value="1"/>
</dbReference>
<comment type="caution">
    <text evidence="6">The sequence shown here is derived from an EMBL/GenBank/DDBJ whole genome shotgun (WGS) entry which is preliminary data.</text>
</comment>
<evidence type="ECO:0000256" key="3">
    <source>
        <dbReference type="ARBA" id="ARBA00022741"/>
    </source>
</evidence>
<dbReference type="GO" id="GO:0005524">
    <property type="term" value="F:ATP binding"/>
    <property type="evidence" value="ECO:0007669"/>
    <property type="project" value="UniProtKB-KW"/>
</dbReference>
<dbReference type="AlphaFoldDB" id="X1QUB4"/>
<dbReference type="GO" id="GO:0016887">
    <property type="term" value="F:ATP hydrolysis activity"/>
    <property type="evidence" value="ECO:0007669"/>
    <property type="project" value="InterPro"/>
</dbReference>
<protein>
    <recommendedName>
        <fullName evidence="5">ABC transporter domain-containing protein</fullName>
    </recommendedName>
</protein>
<evidence type="ECO:0000256" key="2">
    <source>
        <dbReference type="ARBA" id="ARBA00022448"/>
    </source>
</evidence>
<gene>
    <name evidence="6" type="ORF">S06H3_60083</name>
</gene>
<dbReference type="InterPro" id="IPR003593">
    <property type="entry name" value="AAA+_ATPase"/>
</dbReference>
<accession>X1QUB4</accession>
<feature type="non-terminal residue" evidence="6">
    <location>
        <position position="191"/>
    </location>
</feature>
<evidence type="ECO:0000256" key="1">
    <source>
        <dbReference type="ARBA" id="ARBA00005417"/>
    </source>
</evidence>
<feature type="domain" description="ABC transporter" evidence="5">
    <location>
        <begin position="1"/>
        <end position="191"/>
    </location>
</feature>
<evidence type="ECO:0000259" key="5">
    <source>
        <dbReference type="PROSITE" id="PS50893"/>
    </source>
</evidence>
<name>X1QUB4_9ZZZZ</name>
<keyword evidence="3" id="KW-0547">Nucleotide-binding</keyword>
<reference evidence="6" key="1">
    <citation type="journal article" date="2014" name="Front. Microbiol.">
        <title>High frequency of phylogenetically diverse reductive dehalogenase-homologous genes in deep subseafloor sedimentary metagenomes.</title>
        <authorList>
            <person name="Kawai M."/>
            <person name="Futagami T."/>
            <person name="Toyoda A."/>
            <person name="Takaki Y."/>
            <person name="Nishi S."/>
            <person name="Hori S."/>
            <person name="Arai W."/>
            <person name="Tsubouchi T."/>
            <person name="Morono Y."/>
            <person name="Uchiyama I."/>
            <person name="Ito T."/>
            <person name="Fujiyama A."/>
            <person name="Inagaki F."/>
            <person name="Takami H."/>
        </authorList>
    </citation>
    <scope>NUCLEOTIDE SEQUENCE</scope>
    <source>
        <strain evidence="6">Expedition CK06-06</strain>
    </source>
</reference>
<dbReference type="InterPro" id="IPR003439">
    <property type="entry name" value="ABC_transporter-like_ATP-bd"/>
</dbReference>
<feature type="non-terminal residue" evidence="6">
    <location>
        <position position="1"/>
    </location>
</feature>
<dbReference type="InterPro" id="IPR027417">
    <property type="entry name" value="P-loop_NTPase"/>
</dbReference>
<dbReference type="Pfam" id="PF00005">
    <property type="entry name" value="ABC_tran"/>
    <property type="match status" value="1"/>
</dbReference>
<dbReference type="Gene3D" id="3.40.50.300">
    <property type="entry name" value="P-loop containing nucleotide triphosphate hydrolases"/>
    <property type="match status" value="1"/>
</dbReference>
<organism evidence="6">
    <name type="scientific">marine sediment metagenome</name>
    <dbReference type="NCBI Taxonomy" id="412755"/>
    <lineage>
        <taxon>unclassified sequences</taxon>
        <taxon>metagenomes</taxon>
        <taxon>ecological metagenomes</taxon>
    </lineage>
</organism>
<sequence length="191" mass="21176">LALDNLSLKIKENEDVALLGPNGAGKTTTLKLLCGLLRPSSGTAYINGVNVVEELERAISMVGAILETPEFYPFFTPEETLSYLGRLRGMNGQALKSRIEEVIKLVRLEGWAKVRIGKFSRGMKQRLALAQALLHDPPILILDEPALGLDPRGMIEMREILKEERKEKVVFLSSHLITEVVQVCDKVALID</sequence>
<dbReference type="EMBL" id="BARV01039145">
    <property type="protein sequence ID" value="GAI54465.1"/>
    <property type="molecule type" value="Genomic_DNA"/>
</dbReference>
<dbReference type="SUPFAM" id="SSF52540">
    <property type="entry name" value="P-loop containing nucleoside triphosphate hydrolases"/>
    <property type="match status" value="1"/>
</dbReference>
<keyword evidence="4" id="KW-0067">ATP-binding</keyword>
<dbReference type="SMART" id="SM00382">
    <property type="entry name" value="AAA"/>
    <property type="match status" value="1"/>
</dbReference>
<evidence type="ECO:0000313" key="6">
    <source>
        <dbReference type="EMBL" id="GAI54465.1"/>
    </source>
</evidence>
<comment type="similarity">
    <text evidence="1">Belongs to the ABC transporter superfamily.</text>
</comment>
<dbReference type="PANTHER" id="PTHR43335:SF4">
    <property type="entry name" value="ABC TRANSPORTER, ATP-BINDING PROTEIN"/>
    <property type="match status" value="1"/>
</dbReference>
<dbReference type="PANTHER" id="PTHR43335">
    <property type="entry name" value="ABC TRANSPORTER, ATP-BINDING PROTEIN"/>
    <property type="match status" value="1"/>
</dbReference>